<feature type="coiled-coil region" evidence="1">
    <location>
        <begin position="109"/>
        <end position="136"/>
    </location>
</feature>
<feature type="compositionally biased region" description="Polar residues" evidence="2">
    <location>
        <begin position="140"/>
        <end position="151"/>
    </location>
</feature>
<dbReference type="Proteomes" id="UP001515500">
    <property type="component" value="Chromosome 9"/>
</dbReference>
<evidence type="ECO:0000256" key="2">
    <source>
        <dbReference type="SAM" id="MobiDB-lite"/>
    </source>
</evidence>
<keyword evidence="3" id="KW-1185">Reference proteome</keyword>
<proteinExistence type="predicted"/>
<feature type="region of interest" description="Disordered" evidence="2">
    <location>
        <begin position="69"/>
        <end position="88"/>
    </location>
</feature>
<evidence type="ECO:0000313" key="3">
    <source>
        <dbReference type="Proteomes" id="UP001515500"/>
    </source>
</evidence>
<dbReference type="RefSeq" id="XP_039132333.1">
    <property type="nucleotide sequence ID" value="XM_039276399.1"/>
</dbReference>
<protein>
    <submittedName>
        <fullName evidence="4">Uncharacterized protein LOC120269114</fullName>
    </submittedName>
</protein>
<dbReference type="GeneID" id="120269114"/>
<dbReference type="AlphaFoldDB" id="A0AB40C1J7"/>
<organism evidence="3 4">
    <name type="scientific">Dioscorea cayennensis subsp. rotundata</name>
    <name type="common">White Guinea yam</name>
    <name type="synonym">Dioscorea rotundata</name>
    <dbReference type="NCBI Taxonomy" id="55577"/>
    <lineage>
        <taxon>Eukaryota</taxon>
        <taxon>Viridiplantae</taxon>
        <taxon>Streptophyta</taxon>
        <taxon>Embryophyta</taxon>
        <taxon>Tracheophyta</taxon>
        <taxon>Spermatophyta</taxon>
        <taxon>Magnoliopsida</taxon>
        <taxon>Liliopsida</taxon>
        <taxon>Dioscoreales</taxon>
        <taxon>Dioscoreaceae</taxon>
        <taxon>Dioscorea</taxon>
    </lineage>
</organism>
<feature type="region of interest" description="Disordered" evidence="2">
    <location>
        <begin position="140"/>
        <end position="189"/>
    </location>
</feature>
<keyword evidence="1" id="KW-0175">Coiled coil</keyword>
<gene>
    <name evidence="4" type="primary">LOC120269114</name>
</gene>
<accession>A0AB40C1J7</accession>
<feature type="compositionally biased region" description="Basic and acidic residues" evidence="2">
    <location>
        <begin position="168"/>
        <end position="189"/>
    </location>
</feature>
<evidence type="ECO:0000313" key="4">
    <source>
        <dbReference type="RefSeq" id="XP_039132333.1"/>
    </source>
</evidence>
<name>A0AB40C1J7_DIOCR</name>
<dbReference type="PANTHER" id="PTHR33067:SF9">
    <property type="entry name" value="RNA-DIRECTED DNA POLYMERASE"/>
    <property type="match status" value="1"/>
</dbReference>
<evidence type="ECO:0000256" key="1">
    <source>
        <dbReference type="SAM" id="Coils"/>
    </source>
</evidence>
<sequence length="330" mass="37808">MHNNLLANAVKTTSLACEMCNGPHQSFECPTGNSFSQMMTVEQAQYVGNFNRQQDNPYSNRYNPGWRNHPNLSWKNNSTMQEQSNPPQEKKINLEEAMTQLATTQTQFMNETRTSLQNQSAQIRNLEVQLSQMASMLTERQQGNLPSTSEANPRKSGNEQCSAIILRSGKELKMPEKKSESVDQKHDQDNLEHNKYEAQIEAPLPQDRFTRIPFPQRLKKNKLDQQFAKFLDIFKKLHINIPFAEALEQMPSYVKFMKEILSNKRKLKDYETVALTEECSAILQKKLPPKLKDPGSFTIPCSIGNVVFERALCDLGSKYQFNAIINLQEA</sequence>
<reference evidence="4" key="1">
    <citation type="submission" date="2025-08" db="UniProtKB">
        <authorList>
            <consortium name="RefSeq"/>
        </authorList>
    </citation>
    <scope>IDENTIFICATION</scope>
</reference>
<feature type="compositionally biased region" description="Polar residues" evidence="2">
    <location>
        <begin position="70"/>
        <end position="87"/>
    </location>
</feature>
<dbReference type="PANTHER" id="PTHR33067">
    <property type="entry name" value="RNA-DIRECTED DNA POLYMERASE-RELATED"/>
    <property type="match status" value="1"/>
</dbReference>